<dbReference type="OrthoDB" id="6499973at2759"/>
<dbReference type="InterPro" id="IPR011701">
    <property type="entry name" value="MFS"/>
</dbReference>
<feature type="transmembrane region" description="Helical" evidence="4">
    <location>
        <begin position="118"/>
        <end position="137"/>
    </location>
</feature>
<evidence type="ECO:0000256" key="2">
    <source>
        <dbReference type="ARBA" id="ARBA00006727"/>
    </source>
</evidence>
<name>A0A0U1MA48_TALIS</name>
<dbReference type="Pfam" id="PF07690">
    <property type="entry name" value="MFS_1"/>
    <property type="match status" value="1"/>
</dbReference>
<dbReference type="InterPro" id="IPR036259">
    <property type="entry name" value="MFS_trans_sf"/>
</dbReference>
<feature type="transmembrane region" description="Helical" evidence="4">
    <location>
        <begin position="247"/>
        <end position="266"/>
    </location>
</feature>
<dbReference type="EMBL" id="CVMT01000012">
    <property type="protein sequence ID" value="CRG92448.1"/>
    <property type="molecule type" value="Genomic_DNA"/>
</dbReference>
<dbReference type="SUPFAM" id="SSF103473">
    <property type="entry name" value="MFS general substrate transporter"/>
    <property type="match status" value="1"/>
</dbReference>
<feature type="transmembrane region" description="Helical" evidence="4">
    <location>
        <begin position="340"/>
        <end position="358"/>
    </location>
</feature>
<dbReference type="OMA" id="NGLQFCP"/>
<reference evidence="5 6" key="1">
    <citation type="submission" date="2015-04" db="EMBL/GenBank/DDBJ databases">
        <authorList>
            <person name="Syromyatnikov M.Y."/>
            <person name="Popov V.N."/>
        </authorList>
    </citation>
    <scope>NUCLEOTIDE SEQUENCE [LARGE SCALE GENOMIC DNA]</scope>
    <source>
        <strain evidence="5">WF-38-12</strain>
    </source>
</reference>
<dbReference type="PANTHER" id="PTHR11360">
    <property type="entry name" value="MONOCARBOXYLATE TRANSPORTER"/>
    <property type="match status" value="1"/>
</dbReference>
<feature type="transmembrane region" description="Helical" evidence="4">
    <location>
        <begin position="379"/>
        <end position="401"/>
    </location>
</feature>
<dbReference type="Gene3D" id="1.20.1250.20">
    <property type="entry name" value="MFS general substrate transporter like domains"/>
    <property type="match status" value="1"/>
</dbReference>
<feature type="transmembrane region" description="Helical" evidence="4">
    <location>
        <begin position="286"/>
        <end position="305"/>
    </location>
</feature>
<comment type="subcellular location">
    <subcellularLocation>
        <location evidence="1">Membrane</location>
        <topology evidence="1">Multi-pass membrane protein</topology>
    </subcellularLocation>
</comment>
<evidence type="ECO:0000256" key="4">
    <source>
        <dbReference type="SAM" id="Phobius"/>
    </source>
</evidence>
<evidence type="ECO:0000256" key="1">
    <source>
        <dbReference type="ARBA" id="ARBA00004141"/>
    </source>
</evidence>
<keyword evidence="4" id="KW-0472">Membrane</keyword>
<feature type="compositionally biased region" description="Polar residues" evidence="3">
    <location>
        <begin position="8"/>
        <end position="19"/>
    </location>
</feature>
<keyword evidence="6" id="KW-1185">Reference proteome</keyword>
<protein>
    <submittedName>
        <fullName evidence="5">Riboflavin transporter MCH5</fullName>
    </submittedName>
</protein>
<sequence length="438" mass="47357">MLFVTSGPKISQHTETMTVTKVEESSGSEEMPSQSPPSIQPPPDTGLVAWSQAVLGHMVAINTWGYMASFGIFQTYYQTSLGVSPSSISWVGSTQVFLIFFVGTFSGRALDAGFFRPVFFSGVFLQLVGVFMTSLSTKYWQLFLAQGVCTGVGNGLMWTPVMGLVATYFEKRRVFALAFCLIGSGTGGMFFPGLVRALLPRIGLPWTIRVLGFVMLAFVTPAMIFLRTRIPPRKSGPLIEWSAFRDPVYTLFCVGMFLSFWGPYFAFYYVGAFGHNVIGLTYEDSLNLIIAMNGAGVVGRLFPALLADAYFGPMNTIIPLAMAGGIVMYCWAAVHSVGGLYIFAILYGFCSNGVQGLWPSTLASLTTDLDKMGIRIGMGFTIVSFACLSGPPLGGGLIVHSHSYLGAQMWAGSVFLLGAIILVMSRIARTGMSIKAKI</sequence>
<keyword evidence="4" id="KW-1133">Transmembrane helix</keyword>
<dbReference type="Proteomes" id="UP000054383">
    <property type="component" value="Unassembled WGS sequence"/>
</dbReference>
<feature type="transmembrane region" description="Helical" evidence="4">
    <location>
        <begin position="407"/>
        <end position="428"/>
    </location>
</feature>
<feature type="transmembrane region" description="Helical" evidence="4">
    <location>
        <begin position="317"/>
        <end position="334"/>
    </location>
</feature>
<accession>A0A0U1MA48</accession>
<feature type="transmembrane region" description="Helical" evidence="4">
    <location>
        <begin position="87"/>
        <end position="106"/>
    </location>
</feature>
<dbReference type="AlphaFoldDB" id="A0A0U1MA48"/>
<comment type="similarity">
    <text evidence="2">Belongs to the major facilitator superfamily. Monocarboxylate porter (TC 2.A.1.13) family.</text>
</comment>
<gene>
    <name evidence="5" type="ORF">PISL3812_09508</name>
</gene>
<organism evidence="5 6">
    <name type="scientific">Talaromyces islandicus</name>
    <name type="common">Penicillium islandicum</name>
    <dbReference type="NCBI Taxonomy" id="28573"/>
    <lineage>
        <taxon>Eukaryota</taxon>
        <taxon>Fungi</taxon>
        <taxon>Dikarya</taxon>
        <taxon>Ascomycota</taxon>
        <taxon>Pezizomycotina</taxon>
        <taxon>Eurotiomycetes</taxon>
        <taxon>Eurotiomycetidae</taxon>
        <taxon>Eurotiales</taxon>
        <taxon>Trichocomaceae</taxon>
        <taxon>Talaromyces</taxon>
        <taxon>Talaromyces sect. Islandici</taxon>
    </lineage>
</organism>
<keyword evidence="4" id="KW-0812">Transmembrane</keyword>
<dbReference type="PANTHER" id="PTHR11360:SF130">
    <property type="entry name" value="MAJOR FACILITATOR SUPERFAMILY (MFS) PROFILE DOMAIN-CONTAINING PROTEIN-RELATED"/>
    <property type="match status" value="1"/>
</dbReference>
<proteinExistence type="inferred from homology"/>
<feature type="region of interest" description="Disordered" evidence="3">
    <location>
        <begin position="1"/>
        <end position="42"/>
    </location>
</feature>
<feature type="transmembrane region" description="Helical" evidence="4">
    <location>
        <begin position="206"/>
        <end position="226"/>
    </location>
</feature>
<dbReference type="GO" id="GO:0016020">
    <property type="term" value="C:membrane"/>
    <property type="evidence" value="ECO:0007669"/>
    <property type="project" value="UniProtKB-SubCell"/>
</dbReference>
<dbReference type="InterPro" id="IPR050327">
    <property type="entry name" value="Proton-linked_MCT"/>
</dbReference>
<evidence type="ECO:0000313" key="6">
    <source>
        <dbReference type="Proteomes" id="UP000054383"/>
    </source>
</evidence>
<feature type="transmembrane region" description="Helical" evidence="4">
    <location>
        <begin position="143"/>
        <end position="167"/>
    </location>
</feature>
<feature type="transmembrane region" description="Helical" evidence="4">
    <location>
        <begin position="174"/>
        <end position="194"/>
    </location>
</feature>
<dbReference type="GO" id="GO:0022857">
    <property type="term" value="F:transmembrane transporter activity"/>
    <property type="evidence" value="ECO:0007669"/>
    <property type="project" value="InterPro"/>
</dbReference>
<evidence type="ECO:0000313" key="5">
    <source>
        <dbReference type="EMBL" id="CRG92448.1"/>
    </source>
</evidence>
<evidence type="ECO:0000256" key="3">
    <source>
        <dbReference type="SAM" id="MobiDB-lite"/>
    </source>
</evidence>
<feature type="transmembrane region" description="Helical" evidence="4">
    <location>
        <begin position="47"/>
        <end position="67"/>
    </location>
</feature>